<proteinExistence type="predicted"/>
<evidence type="ECO:0000313" key="2">
    <source>
        <dbReference type="Proteomes" id="UP001259832"/>
    </source>
</evidence>
<keyword evidence="2" id="KW-1185">Reference proteome</keyword>
<evidence type="ECO:0000313" key="1">
    <source>
        <dbReference type="EMBL" id="KAK1939212.1"/>
    </source>
</evidence>
<sequence length="77" mass="8583">MRVREGPGHMVVKYADGKPRRVPRRSATFSYEFDGFHGSDDVLVIKLSGSFAVSRVLLVTSLISTGWLELSVRVTLM</sequence>
<protein>
    <submittedName>
        <fullName evidence="1">Uncharacterized protein</fullName>
    </submittedName>
</protein>
<reference evidence="1" key="1">
    <citation type="submission" date="2023-08" db="EMBL/GenBank/DDBJ databases">
        <title>Reference Genome Resource for the Citrus Pathogen Phytophthora citrophthora.</title>
        <authorList>
            <person name="Moller H."/>
            <person name="Coetzee B."/>
            <person name="Rose L.J."/>
            <person name="Van Niekerk J.M."/>
        </authorList>
    </citation>
    <scope>NUCLEOTIDE SEQUENCE</scope>
    <source>
        <strain evidence="1">STE-U-9442</strain>
    </source>
</reference>
<accession>A0AAD9GIT8</accession>
<name>A0AAD9GIT8_9STRA</name>
<gene>
    <name evidence="1" type="ORF">P3T76_008596</name>
</gene>
<organism evidence="1 2">
    <name type="scientific">Phytophthora citrophthora</name>
    <dbReference type="NCBI Taxonomy" id="4793"/>
    <lineage>
        <taxon>Eukaryota</taxon>
        <taxon>Sar</taxon>
        <taxon>Stramenopiles</taxon>
        <taxon>Oomycota</taxon>
        <taxon>Peronosporomycetes</taxon>
        <taxon>Peronosporales</taxon>
        <taxon>Peronosporaceae</taxon>
        <taxon>Phytophthora</taxon>
    </lineage>
</organism>
<dbReference type="AlphaFoldDB" id="A0AAD9GIT8"/>
<dbReference type="Proteomes" id="UP001259832">
    <property type="component" value="Unassembled WGS sequence"/>
</dbReference>
<dbReference type="EMBL" id="JASMQC010000016">
    <property type="protein sequence ID" value="KAK1939212.1"/>
    <property type="molecule type" value="Genomic_DNA"/>
</dbReference>
<comment type="caution">
    <text evidence="1">The sequence shown here is derived from an EMBL/GenBank/DDBJ whole genome shotgun (WGS) entry which is preliminary data.</text>
</comment>